<reference evidence="2 3" key="1">
    <citation type="submission" date="2023-07" db="EMBL/GenBank/DDBJ databases">
        <title>Sorghum-associated microbial communities from plants grown in Nebraska, USA.</title>
        <authorList>
            <person name="Schachtman D."/>
        </authorList>
    </citation>
    <scope>NUCLEOTIDE SEQUENCE [LARGE SCALE GENOMIC DNA]</scope>
    <source>
        <strain evidence="2 3">2980</strain>
    </source>
</reference>
<dbReference type="EMBL" id="JAVDUM010000017">
    <property type="protein sequence ID" value="MDR6868815.1"/>
    <property type="molecule type" value="Genomic_DNA"/>
</dbReference>
<accession>A0ABU1SGT4</accession>
<keyword evidence="1" id="KW-1133">Transmembrane helix</keyword>
<gene>
    <name evidence="2" type="ORF">J2Y69_003439</name>
</gene>
<keyword evidence="1" id="KW-0812">Transmembrane</keyword>
<dbReference type="RefSeq" id="WP_310022991.1">
    <property type="nucleotide sequence ID" value="NZ_JAVDUM010000017.1"/>
</dbReference>
<keyword evidence="3" id="KW-1185">Reference proteome</keyword>
<feature type="transmembrane region" description="Helical" evidence="1">
    <location>
        <begin position="72"/>
        <end position="92"/>
    </location>
</feature>
<proteinExistence type="predicted"/>
<keyword evidence="1" id="KW-0472">Membrane</keyword>
<evidence type="ECO:0000313" key="3">
    <source>
        <dbReference type="Proteomes" id="UP001259347"/>
    </source>
</evidence>
<comment type="caution">
    <text evidence="2">The sequence shown here is derived from an EMBL/GenBank/DDBJ whole genome shotgun (WGS) entry which is preliminary data.</text>
</comment>
<evidence type="ECO:0000256" key="1">
    <source>
        <dbReference type="SAM" id="Phobius"/>
    </source>
</evidence>
<evidence type="ECO:0000313" key="2">
    <source>
        <dbReference type="EMBL" id="MDR6868815.1"/>
    </source>
</evidence>
<sequence length="176" mass="18801">MMDTLIWLANFPVRNGYAMVFVAGFSMMGLIALAFRRPAGRDRLAAVRAREGLVETDGGDSLRRVGGHLRAWAFRLLFAIVAAGGVLGVLGLCNVPVTSAYIHANGTEATATVEGNWVSFTASDGRRYTLENPFFASAAYPDANASVGWGGAPVTVRYLPGHPQAFVIDTESLPRP</sequence>
<organism evidence="2 3">
    <name type="scientific">Microbacterium resistens</name>
    <dbReference type="NCBI Taxonomy" id="156977"/>
    <lineage>
        <taxon>Bacteria</taxon>
        <taxon>Bacillati</taxon>
        <taxon>Actinomycetota</taxon>
        <taxon>Actinomycetes</taxon>
        <taxon>Micrococcales</taxon>
        <taxon>Microbacteriaceae</taxon>
        <taxon>Microbacterium</taxon>
    </lineage>
</organism>
<name>A0ABU1SGT4_9MICO</name>
<dbReference type="Proteomes" id="UP001259347">
    <property type="component" value="Unassembled WGS sequence"/>
</dbReference>
<evidence type="ECO:0008006" key="4">
    <source>
        <dbReference type="Google" id="ProtNLM"/>
    </source>
</evidence>
<protein>
    <recommendedName>
        <fullName evidence="4">DUF3592 domain-containing protein</fullName>
    </recommendedName>
</protein>
<feature type="transmembrane region" description="Helical" evidence="1">
    <location>
        <begin position="16"/>
        <end position="35"/>
    </location>
</feature>